<evidence type="ECO:0000313" key="2">
    <source>
        <dbReference type="Proteomes" id="UP001049518"/>
    </source>
</evidence>
<dbReference type="Proteomes" id="UP001049518">
    <property type="component" value="Chromosome"/>
</dbReference>
<proteinExistence type="predicted"/>
<name>A0ABX8QR81_9ACTN</name>
<dbReference type="EMBL" id="CP059572">
    <property type="protein sequence ID" value="QXJ19917.1"/>
    <property type="molecule type" value="Genomic_DNA"/>
</dbReference>
<keyword evidence="2" id="KW-1185">Reference proteome</keyword>
<organism evidence="1 2">
    <name type="scientific">Actinomadura graeca</name>
    <dbReference type="NCBI Taxonomy" id="2750812"/>
    <lineage>
        <taxon>Bacteria</taxon>
        <taxon>Bacillati</taxon>
        <taxon>Actinomycetota</taxon>
        <taxon>Actinomycetes</taxon>
        <taxon>Streptosporangiales</taxon>
        <taxon>Thermomonosporaceae</taxon>
        <taxon>Actinomadura</taxon>
    </lineage>
</organism>
<evidence type="ECO:0000313" key="1">
    <source>
        <dbReference type="EMBL" id="QXJ19917.1"/>
    </source>
</evidence>
<sequence length="77" mass="8449">MGGGGAPTGPADRYEVIGDTTMIIVVDAGSGDVIGAAYAEEEDPRWWRGILHGRVTRLFVPAHRPEPHLDVARRLWR</sequence>
<reference evidence="1" key="1">
    <citation type="submission" date="2020-07" db="EMBL/GenBank/DDBJ databases">
        <authorList>
            <person name="Tarantini F.S."/>
            <person name="Hong K.W."/>
            <person name="Chan K.G."/>
        </authorList>
    </citation>
    <scope>NUCLEOTIDE SEQUENCE</scope>
    <source>
        <strain evidence="1">32-07</strain>
    </source>
</reference>
<protein>
    <submittedName>
        <fullName evidence="1">Uncharacterized protein</fullName>
    </submittedName>
</protein>
<dbReference type="RefSeq" id="WP_231332953.1">
    <property type="nucleotide sequence ID" value="NZ_CP059572.1"/>
</dbReference>
<accession>A0ABX8QR81</accession>
<gene>
    <name evidence="1" type="ORF">AGRA3207_000528</name>
</gene>